<dbReference type="InterPro" id="IPR008334">
    <property type="entry name" value="5'-Nucleotdase_C"/>
</dbReference>
<dbReference type="PANTHER" id="PTHR11575">
    <property type="entry name" value="5'-NUCLEOTIDASE-RELATED"/>
    <property type="match status" value="1"/>
</dbReference>
<keyword evidence="1" id="KW-0732">Signal</keyword>
<name>A0A5A5U3B8_LEUCI</name>
<sequence>MKHFKLYYTSDVHGYLLPTDYIQSGNRSLGMANAAYNFHKDGNTIIIDGGDMYQGSPMLQYLQQHQDIDAVTTAMNLAGYDYVTLGNHDFNYGYHALEKHLSQLNATVIAENVTDSNGETLYPAQIKTLADGTTVGLIGLVTDYINIWENPEHLAGIRIESPRIKAQKTVMYLRENADVVVGVYHGGYERDLVTGQQLSQTDENIAYQLTEQLDLDILLTGHQHGNVAPQVVNGVLTLQMPNQARMYAEIIGTKHDTEWVFNATTASVGHTARPDIVAALAPLNERVQRWLDQPITQLTSAIPLAQPLALAQFGNDILQWIAHVELSATQADIALVSLNNNPSELPANLTLRQILQNYPFDNTLVTKRVSGLALKTALEHTADYFVLESGKLTVNPSWLYPKVEHYNYDLAFGISYTIDVKQPVGQRITELSFDGQAVADSDLFTVAMNSYRAAGGGDYTAYRDAETIFSGDETIQDMLVSYFKAHNQLPETPKLQLKVIY</sequence>
<dbReference type="SUPFAM" id="SSF56300">
    <property type="entry name" value="Metallo-dependent phosphatases"/>
    <property type="match status" value="1"/>
</dbReference>
<comment type="similarity">
    <text evidence="2">Belongs to the 5'-nucleotidase family.</text>
</comment>
<dbReference type="GO" id="GO:0016787">
    <property type="term" value="F:hydrolase activity"/>
    <property type="evidence" value="ECO:0007669"/>
    <property type="project" value="UniProtKB-KW"/>
</dbReference>
<keyword evidence="2" id="KW-0378">Hydrolase</keyword>
<dbReference type="Pfam" id="PF00149">
    <property type="entry name" value="Metallophos"/>
    <property type="match status" value="1"/>
</dbReference>
<dbReference type="AlphaFoldDB" id="A0A5A5U3B8"/>
<keyword evidence="2" id="KW-0547">Nucleotide-binding</keyword>
<dbReference type="RefSeq" id="WP_149334759.1">
    <property type="nucleotide sequence ID" value="NZ_BJJW01000015.1"/>
</dbReference>
<proteinExistence type="inferred from homology"/>
<dbReference type="SUPFAM" id="SSF55816">
    <property type="entry name" value="5'-nucleotidase (syn. UDP-sugar hydrolase), C-terminal domain"/>
    <property type="match status" value="1"/>
</dbReference>
<gene>
    <name evidence="5" type="ORF">LCIT_17340</name>
</gene>
<comment type="caution">
    <text evidence="5">The sequence shown here is derived from an EMBL/GenBank/DDBJ whole genome shotgun (WGS) entry which is preliminary data.</text>
</comment>
<feature type="domain" description="5'-Nucleotidase C-terminal" evidence="4">
    <location>
        <begin position="317"/>
        <end position="462"/>
    </location>
</feature>
<dbReference type="PRINTS" id="PR01607">
    <property type="entry name" value="APYRASEFAMLY"/>
</dbReference>
<dbReference type="GO" id="GO:0030288">
    <property type="term" value="C:outer membrane-bounded periplasmic space"/>
    <property type="evidence" value="ECO:0007669"/>
    <property type="project" value="TreeGrafter"/>
</dbReference>
<dbReference type="InterPro" id="IPR006179">
    <property type="entry name" value="5_nucleotidase/apyrase"/>
</dbReference>
<dbReference type="GO" id="GO:0000166">
    <property type="term" value="F:nucleotide binding"/>
    <property type="evidence" value="ECO:0007669"/>
    <property type="project" value="UniProtKB-KW"/>
</dbReference>
<dbReference type="InterPro" id="IPR029052">
    <property type="entry name" value="Metallo-depent_PP-like"/>
</dbReference>
<evidence type="ECO:0000256" key="2">
    <source>
        <dbReference type="RuleBase" id="RU362119"/>
    </source>
</evidence>
<dbReference type="InterPro" id="IPR036907">
    <property type="entry name" value="5'-Nucleotdase_C_sf"/>
</dbReference>
<evidence type="ECO:0000259" key="3">
    <source>
        <dbReference type="Pfam" id="PF00149"/>
    </source>
</evidence>
<reference evidence="5 6" key="1">
    <citation type="submission" date="2019-04" db="EMBL/GenBank/DDBJ databases">
        <title>A pseudo-fructophilic Leuconostoc citreum strain F192-5 isolated from peel of satsuma mandarin: the first report for isolation and characterization of strain-dependent fructophilic-like characteristics.</title>
        <authorList>
            <person name="Maeno S."/>
            <person name="Tanizawa Y."/>
            <person name="Kajikawa A."/>
            <person name="Kanesaki Y."/>
            <person name="Kubota E."/>
            <person name="Arita M."/>
            <person name="Leon D."/>
            <person name="Endo A."/>
        </authorList>
    </citation>
    <scope>NUCLEOTIDE SEQUENCE [LARGE SCALE GENOMIC DNA]</scope>
    <source>
        <strain evidence="5 6">F192-5</strain>
    </source>
</reference>
<dbReference type="Pfam" id="PF02872">
    <property type="entry name" value="5_nucleotid_C"/>
    <property type="match status" value="1"/>
</dbReference>
<accession>A0A5A5U3B8</accession>
<dbReference type="EMBL" id="BJJW01000015">
    <property type="protein sequence ID" value="GDZ84492.1"/>
    <property type="molecule type" value="Genomic_DNA"/>
</dbReference>
<dbReference type="Proteomes" id="UP000323274">
    <property type="component" value="Unassembled WGS sequence"/>
</dbReference>
<protein>
    <submittedName>
        <fullName evidence="5">5'-nucleotidase</fullName>
    </submittedName>
</protein>
<dbReference type="PANTHER" id="PTHR11575:SF6">
    <property type="entry name" value="2',3'-CYCLIC-NUCLEOTIDE 2'-PHOSPHODIESTERASE_3'-NUCLEOTIDASE"/>
    <property type="match status" value="1"/>
</dbReference>
<dbReference type="InterPro" id="IPR004843">
    <property type="entry name" value="Calcineurin-like_PHP"/>
</dbReference>
<organism evidence="5 6">
    <name type="scientific">Leuconostoc citreum</name>
    <dbReference type="NCBI Taxonomy" id="33964"/>
    <lineage>
        <taxon>Bacteria</taxon>
        <taxon>Bacillati</taxon>
        <taxon>Bacillota</taxon>
        <taxon>Bacilli</taxon>
        <taxon>Lactobacillales</taxon>
        <taxon>Lactobacillaceae</taxon>
        <taxon>Leuconostoc</taxon>
    </lineage>
</organism>
<dbReference type="Gene3D" id="3.60.21.10">
    <property type="match status" value="1"/>
</dbReference>
<feature type="domain" description="Calcineurin-like phosphoesterase" evidence="3">
    <location>
        <begin position="5"/>
        <end position="225"/>
    </location>
</feature>
<evidence type="ECO:0000259" key="4">
    <source>
        <dbReference type="Pfam" id="PF02872"/>
    </source>
</evidence>
<evidence type="ECO:0000313" key="5">
    <source>
        <dbReference type="EMBL" id="GDZ84492.1"/>
    </source>
</evidence>
<dbReference type="GO" id="GO:0009166">
    <property type="term" value="P:nucleotide catabolic process"/>
    <property type="evidence" value="ECO:0007669"/>
    <property type="project" value="InterPro"/>
</dbReference>
<evidence type="ECO:0000256" key="1">
    <source>
        <dbReference type="ARBA" id="ARBA00022729"/>
    </source>
</evidence>
<evidence type="ECO:0000313" key="6">
    <source>
        <dbReference type="Proteomes" id="UP000323274"/>
    </source>
</evidence>
<dbReference type="Gene3D" id="3.90.780.10">
    <property type="entry name" value="5'-Nucleotidase, C-terminal domain"/>
    <property type="match status" value="1"/>
</dbReference>